<organism evidence="11 12">
    <name type="scientific">Albidovulum inexpectatum</name>
    <dbReference type="NCBI Taxonomy" id="196587"/>
    <lineage>
        <taxon>Bacteria</taxon>
        <taxon>Pseudomonadati</taxon>
        <taxon>Pseudomonadota</taxon>
        <taxon>Alphaproteobacteria</taxon>
        <taxon>Rhodobacterales</taxon>
        <taxon>Paracoccaceae</taxon>
        <taxon>Albidovulum</taxon>
    </lineage>
</organism>
<keyword evidence="5 10" id="KW-0812">Transmembrane</keyword>
<feature type="transmembrane region" description="Helical" evidence="10">
    <location>
        <begin position="93"/>
        <end position="112"/>
    </location>
</feature>
<dbReference type="GO" id="GO:0042910">
    <property type="term" value="F:xenobiotic transmembrane transporter activity"/>
    <property type="evidence" value="ECO:0007669"/>
    <property type="project" value="InterPro"/>
</dbReference>
<evidence type="ECO:0000256" key="5">
    <source>
        <dbReference type="ARBA" id="ARBA00022692"/>
    </source>
</evidence>
<feature type="transmembrane region" description="Helical" evidence="10">
    <location>
        <begin position="317"/>
        <end position="337"/>
    </location>
</feature>
<reference evidence="11 12" key="1">
    <citation type="submission" date="2018-01" db="EMBL/GenBank/DDBJ databases">
        <title>Genomic Encyclopedia of Archaeal and Bacterial Type Strains, Phase II (KMG-II): from individual species to whole genera.</title>
        <authorList>
            <person name="Goeker M."/>
        </authorList>
    </citation>
    <scope>NUCLEOTIDE SEQUENCE [LARGE SCALE GENOMIC DNA]</scope>
    <source>
        <strain evidence="11 12">DSM 12048</strain>
    </source>
</reference>
<dbReference type="Proteomes" id="UP000239736">
    <property type="component" value="Unassembled WGS sequence"/>
</dbReference>
<keyword evidence="8 10" id="KW-0472">Membrane</keyword>
<protein>
    <recommendedName>
        <fullName evidence="9">Multidrug-efflux transporter</fullName>
    </recommendedName>
</protein>
<feature type="transmembrane region" description="Helical" evidence="10">
    <location>
        <begin position="357"/>
        <end position="374"/>
    </location>
</feature>
<feature type="transmembrane region" description="Helical" evidence="10">
    <location>
        <begin position="132"/>
        <end position="149"/>
    </location>
</feature>
<evidence type="ECO:0000256" key="7">
    <source>
        <dbReference type="ARBA" id="ARBA00023065"/>
    </source>
</evidence>
<gene>
    <name evidence="11" type="ORF">LV82_02037</name>
</gene>
<dbReference type="GO" id="GO:0015297">
    <property type="term" value="F:antiporter activity"/>
    <property type="evidence" value="ECO:0007669"/>
    <property type="project" value="UniProtKB-KW"/>
</dbReference>
<dbReference type="PIRSF" id="PIRSF006603">
    <property type="entry name" value="DinF"/>
    <property type="match status" value="1"/>
</dbReference>
<dbReference type="OrthoDB" id="9780160at2"/>
<dbReference type="CDD" id="cd13131">
    <property type="entry name" value="MATE_NorM_like"/>
    <property type="match status" value="1"/>
</dbReference>
<feature type="transmembrane region" description="Helical" evidence="10">
    <location>
        <begin position="12"/>
        <end position="31"/>
    </location>
</feature>
<dbReference type="PANTHER" id="PTHR43298">
    <property type="entry name" value="MULTIDRUG RESISTANCE PROTEIN NORM-RELATED"/>
    <property type="match status" value="1"/>
</dbReference>
<sequence>MTRFQSCLAHARALLILGLPLIGSNLAQMALHVADTVMLGWYGVEALAAVILGASTFFILFILGAGFPIATTGLVAASIGAGDQTQARRATRMALWLSVLYAAAVMPIMWWSGPILRLLGQDPHLAALAQDYLRIAGLGMAPALIIKTLQSFLSAIERTRVVLIATLVSLAVNVALNWALIFGNWGAPELGLRGAAVATLATQIVGAAFLGLYAAWLPALRPYALFLRLWRPDPEAFVRLWRLGWPVGLTGLAEGGLFNASALMMGWVGTIQLAAHGIAIEITALAFMVHLGLSNAATVRAGHAAGRGDLAGLRDGAIAAMGLSFLFGLVVVVLFLTRPEPLIGLFLDRANPRAGQIVAFGAMLLAVAALFQLFDAAQVMALGLLRGLQDTAGPLWITVVSYWLIGIPASYLLAFPIGLGGVGLWLGLTIGLAVAAVLLVARFRTALRGPLPA</sequence>
<evidence type="ECO:0000256" key="3">
    <source>
        <dbReference type="ARBA" id="ARBA00022449"/>
    </source>
</evidence>
<proteinExistence type="predicted"/>
<dbReference type="InterPro" id="IPR048279">
    <property type="entry name" value="MdtK-like"/>
</dbReference>
<keyword evidence="12" id="KW-1185">Reference proteome</keyword>
<evidence type="ECO:0000256" key="8">
    <source>
        <dbReference type="ARBA" id="ARBA00023136"/>
    </source>
</evidence>
<dbReference type="InterPro" id="IPR050222">
    <property type="entry name" value="MATE_MdtK"/>
</dbReference>
<dbReference type="GO" id="GO:0005886">
    <property type="term" value="C:plasma membrane"/>
    <property type="evidence" value="ECO:0007669"/>
    <property type="project" value="UniProtKB-SubCell"/>
</dbReference>
<evidence type="ECO:0000256" key="2">
    <source>
        <dbReference type="ARBA" id="ARBA00022448"/>
    </source>
</evidence>
<dbReference type="RefSeq" id="WP_104071357.1">
    <property type="nucleotide sequence ID" value="NZ_PRDS01000006.1"/>
</dbReference>
<keyword evidence="6 10" id="KW-1133">Transmembrane helix</keyword>
<keyword evidence="4" id="KW-1003">Cell membrane</keyword>
<evidence type="ECO:0000256" key="4">
    <source>
        <dbReference type="ARBA" id="ARBA00022475"/>
    </source>
</evidence>
<evidence type="ECO:0000256" key="6">
    <source>
        <dbReference type="ARBA" id="ARBA00022989"/>
    </source>
</evidence>
<feature type="transmembrane region" description="Helical" evidence="10">
    <location>
        <begin position="161"/>
        <end position="183"/>
    </location>
</feature>
<dbReference type="NCBIfam" id="TIGR00797">
    <property type="entry name" value="matE"/>
    <property type="match status" value="1"/>
</dbReference>
<feature type="transmembrane region" description="Helical" evidence="10">
    <location>
        <begin position="423"/>
        <end position="441"/>
    </location>
</feature>
<dbReference type="PANTHER" id="PTHR43298:SF2">
    <property type="entry name" value="FMN_FAD EXPORTER YEEO-RELATED"/>
    <property type="match status" value="1"/>
</dbReference>
<keyword evidence="3" id="KW-0050">Antiport</keyword>
<feature type="transmembrane region" description="Helical" evidence="10">
    <location>
        <begin position="195"/>
        <end position="219"/>
    </location>
</feature>
<accession>A0A2S5JFT7</accession>
<evidence type="ECO:0000313" key="12">
    <source>
        <dbReference type="Proteomes" id="UP000239736"/>
    </source>
</evidence>
<dbReference type="Pfam" id="PF01554">
    <property type="entry name" value="MatE"/>
    <property type="match status" value="2"/>
</dbReference>
<evidence type="ECO:0000256" key="9">
    <source>
        <dbReference type="ARBA" id="ARBA00031636"/>
    </source>
</evidence>
<comment type="subcellular location">
    <subcellularLocation>
        <location evidence="1">Cell inner membrane</location>
        <topology evidence="1">Multi-pass membrane protein</topology>
    </subcellularLocation>
</comment>
<dbReference type="InterPro" id="IPR002528">
    <property type="entry name" value="MATE_fam"/>
</dbReference>
<keyword evidence="2" id="KW-0813">Transport</keyword>
<dbReference type="EMBL" id="PRDS01000006">
    <property type="protein sequence ID" value="PPB80165.1"/>
    <property type="molecule type" value="Genomic_DNA"/>
</dbReference>
<evidence type="ECO:0000256" key="10">
    <source>
        <dbReference type="SAM" id="Phobius"/>
    </source>
</evidence>
<feature type="transmembrane region" description="Helical" evidence="10">
    <location>
        <begin position="273"/>
        <end position="296"/>
    </location>
</feature>
<evidence type="ECO:0000313" key="11">
    <source>
        <dbReference type="EMBL" id="PPB80165.1"/>
    </source>
</evidence>
<keyword evidence="7" id="KW-0406">Ion transport</keyword>
<dbReference type="GO" id="GO:0006811">
    <property type="term" value="P:monoatomic ion transport"/>
    <property type="evidence" value="ECO:0007669"/>
    <property type="project" value="UniProtKB-KW"/>
</dbReference>
<feature type="transmembrane region" description="Helical" evidence="10">
    <location>
        <begin position="395"/>
        <end position="417"/>
    </location>
</feature>
<evidence type="ECO:0000256" key="1">
    <source>
        <dbReference type="ARBA" id="ARBA00004429"/>
    </source>
</evidence>
<feature type="transmembrane region" description="Helical" evidence="10">
    <location>
        <begin position="240"/>
        <end position="267"/>
    </location>
</feature>
<feature type="transmembrane region" description="Helical" evidence="10">
    <location>
        <begin position="51"/>
        <end position="81"/>
    </location>
</feature>
<name>A0A2S5JFT7_9RHOB</name>
<comment type="caution">
    <text evidence="11">The sequence shown here is derived from an EMBL/GenBank/DDBJ whole genome shotgun (WGS) entry which is preliminary data.</text>
</comment>
<dbReference type="AlphaFoldDB" id="A0A2S5JFT7"/>